<evidence type="ECO:0000313" key="3">
    <source>
        <dbReference type="Proteomes" id="UP001357485"/>
    </source>
</evidence>
<evidence type="ECO:0000256" key="1">
    <source>
        <dbReference type="SAM" id="MobiDB-lite"/>
    </source>
</evidence>
<feature type="region of interest" description="Disordered" evidence="1">
    <location>
        <begin position="141"/>
        <end position="225"/>
    </location>
</feature>
<feature type="compositionally biased region" description="Acidic residues" evidence="1">
    <location>
        <begin position="204"/>
        <end position="214"/>
    </location>
</feature>
<name>A0ABR0KTY3_9PEZI</name>
<proteinExistence type="predicted"/>
<reference evidence="2 3" key="1">
    <citation type="submission" date="2023-08" db="EMBL/GenBank/DDBJ databases">
        <title>Black Yeasts Isolated from many extreme environments.</title>
        <authorList>
            <person name="Coleine C."/>
            <person name="Stajich J.E."/>
            <person name="Selbmann L."/>
        </authorList>
    </citation>
    <scope>NUCLEOTIDE SEQUENCE [LARGE SCALE GENOMIC DNA]</scope>
    <source>
        <strain evidence="2 3">CCFEE 536</strain>
    </source>
</reference>
<feature type="non-terminal residue" evidence="2">
    <location>
        <position position="225"/>
    </location>
</feature>
<dbReference type="Proteomes" id="UP001357485">
    <property type="component" value="Unassembled WGS sequence"/>
</dbReference>
<organism evidence="2 3">
    <name type="scientific">Cryomyces antarcticus</name>
    <dbReference type="NCBI Taxonomy" id="329879"/>
    <lineage>
        <taxon>Eukaryota</taxon>
        <taxon>Fungi</taxon>
        <taxon>Dikarya</taxon>
        <taxon>Ascomycota</taxon>
        <taxon>Pezizomycotina</taxon>
        <taxon>Dothideomycetes</taxon>
        <taxon>Dothideomycetes incertae sedis</taxon>
        <taxon>Cryomyces</taxon>
    </lineage>
</organism>
<evidence type="ECO:0000313" key="2">
    <source>
        <dbReference type="EMBL" id="KAK5130546.1"/>
    </source>
</evidence>
<sequence>MSRLSLCLSSPLSLSARRAVCNTTGARPLLHSFSPPSSSSSSSLVSSAAVSVSGRDGQHHALRTQTDETLLAHPSAAAAEGAGSKLSSRRADADLLSAAGAAAASQDVKTGIEAAKRGGEEGMSEVPFEHRRFSPLWRRADAYVPHPPPPSPASASSLADTTQRGSGGEGEGQDDAHGLAKAAEEAGAVRDKKRVDGNDKNRGEDEDDDDDEEGKGDPPGPPSGA</sequence>
<feature type="compositionally biased region" description="Basic and acidic residues" evidence="1">
    <location>
        <begin position="174"/>
        <end position="203"/>
    </location>
</feature>
<keyword evidence="3" id="KW-1185">Reference proteome</keyword>
<protein>
    <submittedName>
        <fullName evidence="2">Uncharacterized protein</fullName>
    </submittedName>
</protein>
<gene>
    <name evidence="2" type="ORF">LTR16_001439</name>
</gene>
<feature type="region of interest" description="Disordered" evidence="1">
    <location>
        <begin position="32"/>
        <end position="69"/>
    </location>
</feature>
<feature type="compositionally biased region" description="Low complexity" evidence="1">
    <location>
        <begin position="32"/>
        <end position="53"/>
    </location>
</feature>
<accession>A0ABR0KTY3</accession>
<dbReference type="EMBL" id="JAVRRA010024694">
    <property type="protein sequence ID" value="KAK5130546.1"/>
    <property type="molecule type" value="Genomic_DNA"/>
</dbReference>
<comment type="caution">
    <text evidence="2">The sequence shown here is derived from an EMBL/GenBank/DDBJ whole genome shotgun (WGS) entry which is preliminary data.</text>
</comment>